<proteinExistence type="predicted"/>
<dbReference type="InterPro" id="IPR006059">
    <property type="entry name" value="SBP"/>
</dbReference>
<dbReference type="PANTHER" id="PTHR43649:SF14">
    <property type="entry name" value="BLR3389 PROTEIN"/>
    <property type="match status" value="1"/>
</dbReference>
<dbReference type="PROSITE" id="PS51257">
    <property type="entry name" value="PROKAR_LIPOPROTEIN"/>
    <property type="match status" value="1"/>
</dbReference>
<feature type="chain" id="PRO_5001742183" evidence="1">
    <location>
        <begin position="26"/>
        <end position="436"/>
    </location>
</feature>
<dbReference type="Gene3D" id="3.40.190.10">
    <property type="entry name" value="Periplasmic binding protein-like II"/>
    <property type="match status" value="2"/>
</dbReference>
<keyword evidence="1" id="KW-0732">Signal</keyword>
<reference evidence="2" key="1">
    <citation type="submission" date="2014-07" db="EMBL/GenBank/DDBJ databases">
        <authorList>
            <person name="Urmite Genomes Urmite Genomes"/>
        </authorList>
    </citation>
    <scope>NUCLEOTIDE SEQUENCE</scope>
    <source>
        <strain evidence="2">11W110_air</strain>
    </source>
</reference>
<dbReference type="AlphaFoldDB" id="A0A078MQU6"/>
<name>A0A078MQU6_9MICC</name>
<gene>
    <name evidence="2" type="primary">msmE_1</name>
    <name evidence="2" type="ORF">BN1051_02965</name>
</gene>
<dbReference type="PATRIC" id="fig|1461584.3.peg.2941"/>
<evidence type="ECO:0000256" key="1">
    <source>
        <dbReference type="SAM" id="SignalP"/>
    </source>
</evidence>
<accession>A0A078MQU6</accession>
<sequence length="436" mass="47956">MKNNTSRRRPLIAGASALALGLTLAACGSGDGTDSSSRPENEIHVLVYGDASNDVENAMVEQFNETSDVKVVLDTIPGAEYQQKLQTVIDTDAAPDIFFNWGGGSIKPFVEADLLMPLDDFIEEDPGLRDNFLPSVFDVAVVDDTPYGIPMRGTQPVMLFNNKEVLAELGIEEPQTWDELLDAVEKLKAAGKTPISLGGGDEWPTQMWFQYVYDRVAGPELFQAAMEGDTEVWDSEESREALGMLRELVDAGAFGTNFQSVKFTDGGSHNLLAAGDSGFELMGSWMYATIQDYAPEFAETNLGYSNFPEIEGGKGDPANIAGNTNNYYSVLKNTRYPDTVRDFLKLMYSDEFVQEQMAIGNLPTTTNTEQFLDQAANPDYARYQFELVQDAPNFQLSWDQAYPPAATPTIHAAVSDFFAGRIDEDGFIEAMQSLKN</sequence>
<dbReference type="PANTHER" id="PTHR43649">
    <property type="entry name" value="ARABINOSE-BINDING PROTEIN-RELATED"/>
    <property type="match status" value="1"/>
</dbReference>
<organism evidence="2">
    <name type="scientific">Arthrobacter saudimassiliensis</name>
    <dbReference type="NCBI Taxonomy" id="1461584"/>
    <lineage>
        <taxon>Bacteria</taxon>
        <taxon>Bacillati</taxon>
        <taxon>Actinomycetota</taxon>
        <taxon>Actinomycetes</taxon>
        <taxon>Micrococcales</taxon>
        <taxon>Micrococcaceae</taxon>
        <taxon>Arthrobacter</taxon>
    </lineage>
</organism>
<evidence type="ECO:0000313" key="2">
    <source>
        <dbReference type="EMBL" id="CEA09593.1"/>
    </source>
</evidence>
<feature type="signal peptide" evidence="1">
    <location>
        <begin position="1"/>
        <end position="25"/>
    </location>
</feature>
<dbReference type="EMBL" id="LN483072">
    <property type="protein sequence ID" value="CEA09593.1"/>
    <property type="molecule type" value="Genomic_DNA"/>
</dbReference>
<protein>
    <submittedName>
        <fullName evidence="2">Multiple sugar-binding protein</fullName>
    </submittedName>
</protein>
<dbReference type="InterPro" id="IPR050490">
    <property type="entry name" value="Bact_solute-bd_prot1"/>
</dbReference>
<dbReference type="SUPFAM" id="SSF53850">
    <property type="entry name" value="Periplasmic binding protein-like II"/>
    <property type="match status" value="1"/>
</dbReference>
<dbReference type="Pfam" id="PF01547">
    <property type="entry name" value="SBP_bac_1"/>
    <property type="match status" value="1"/>
</dbReference>